<accession>A0A173UH86</accession>
<dbReference type="PANTHER" id="PTHR43877">
    <property type="entry name" value="AMINOALKYLPHOSPHONATE N-ACETYLTRANSFERASE-RELATED-RELATED"/>
    <property type="match status" value="1"/>
</dbReference>
<dbReference type="OrthoDB" id="9773249at2"/>
<dbReference type="RefSeq" id="WP_055186462.1">
    <property type="nucleotide sequence ID" value="NZ_CP181368.1"/>
</dbReference>
<dbReference type="InterPro" id="IPR000182">
    <property type="entry name" value="GNAT_dom"/>
</dbReference>
<dbReference type="SUPFAM" id="SSF55729">
    <property type="entry name" value="Acyl-CoA N-acyltransferases (Nat)"/>
    <property type="match status" value="1"/>
</dbReference>
<dbReference type="Proteomes" id="UP000252378">
    <property type="component" value="Unassembled WGS sequence"/>
</dbReference>
<protein>
    <submittedName>
        <fullName evidence="5">N-acetyltransferase</fullName>
    </submittedName>
    <submittedName>
        <fullName evidence="4">Ribosomal-protein-alanine acetyltransferase</fullName>
    </submittedName>
</protein>
<dbReference type="GO" id="GO:0016747">
    <property type="term" value="F:acyltransferase activity, transferring groups other than amino-acyl groups"/>
    <property type="evidence" value="ECO:0007669"/>
    <property type="project" value="InterPro"/>
</dbReference>
<dbReference type="CDD" id="cd04301">
    <property type="entry name" value="NAT_SF"/>
    <property type="match status" value="1"/>
</dbReference>
<evidence type="ECO:0000256" key="2">
    <source>
        <dbReference type="ARBA" id="ARBA00023315"/>
    </source>
</evidence>
<evidence type="ECO:0000313" key="4">
    <source>
        <dbReference type="EMBL" id="CUN13435.1"/>
    </source>
</evidence>
<proteinExistence type="predicted"/>
<name>A0A173UH86_9FIRM</name>
<feature type="domain" description="N-acetyltransferase" evidence="3">
    <location>
        <begin position="12"/>
        <end position="164"/>
    </location>
</feature>
<gene>
    <name evidence="5" type="ORF">C7J97_07360</name>
    <name evidence="4" type="ORF">ERS852582_02079</name>
</gene>
<dbReference type="Proteomes" id="UP000095649">
    <property type="component" value="Unassembled WGS sequence"/>
</dbReference>
<keyword evidence="2" id="KW-0012">Acyltransferase</keyword>
<dbReference type="PROSITE" id="PS51186">
    <property type="entry name" value="GNAT"/>
    <property type="match status" value="1"/>
</dbReference>
<reference evidence="4 6" key="1">
    <citation type="submission" date="2015-09" db="EMBL/GenBank/DDBJ databases">
        <authorList>
            <consortium name="Pathogen Informatics"/>
        </authorList>
    </citation>
    <scope>NUCLEOTIDE SEQUENCE [LARGE SCALE GENOMIC DNA]</scope>
    <source>
        <strain evidence="4 6">2789STDY5834970</strain>
    </source>
</reference>
<evidence type="ECO:0000256" key="1">
    <source>
        <dbReference type="ARBA" id="ARBA00022679"/>
    </source>
</evidence>
<evidence type="ECO:0000313" key="7">
    <source>
        <dbReference type="Proteomes" id="UP000252378"/>
    </source>
</evidence>
<dbReference type="EMBL" id="CYXN01000020">
    <property type="protein sequence ID" value="CUN13435.1"/>
    <property type="molecule type" value="Genomic_DNA"/>
</dbReference>
<dbReference type="EMBL" id="PXUP01000009">
    <property type="protein sequence ID" value="RCH46248.1"/>
    <property type="molecule type" value="Genomic_DNA"/>
</dbReference>
<dbReference type="InterPro" id="IPR050832">
    <property type="entry name" value="Bact_Acetyltransf"/>
</dbReference>
<dbReference type="Gene3D" id="3.40.630.30">
    <property type="match status" value="1"/>
</dbReference>
<reference evidence="5 7" key="2">
    <citation type="submission" date="2018-03" db="EMBL/GenBank/DDBJ databases">
        <title>Complete genome sequencing of Faecalibacterium prausnitzii strains isolated from the human gut.</title>
        <authorList>
            <person name="Fitzgerald B.C."/>
            <person name="Shkoporov A.N."/>
            <person name="Ross P.R."/>
            <person name="Hill C."/>
        </authorList>
    </citation>
    <scope>NUCLEOTIDE SEQUENCE [LARGE SCALE GENOMIC DNA]</scope>
    <source>
        <strain evidence="5 7">ATCC 27768</strain>
    </source>
</reference>
<dbReference type="Pfam" id="PF00583">
    <property type="entry name" value="Acetyltransf_1"/>
    <property type="match status" value="1"/>
</dbReference>
<evidence type="ECO:0000313" key="6">
    <source>
        <dbReference type="Proteomes" id="UP000095649"/>
    </source>
</evidence>
<evidence type="ECO:0000259" key="3">
    <source>
        <dbReference type="PROSITE" id="PS51186"/>
    </source>
</evidence>
<sequence>MKPDYKLVAKAKYIHNTADLASELWHEVYKRYYPAKQLDTLVEELQSADAIEADIDNDVNYFLVFLGGKLIGYFAWKMENTALHLMHLYLKPEYRGKAIGRDIVQTCERLAKGEGKGRVWCTIHAKALPVQQFFKALRYRELRPAEQENGTVPRNELVYEHTLS</sequence>
<dbReference type="AlphaFoldDB" id="A0A173UH86"/>
<keyword evidence="1 4" id="KW-0808">Transferase</keyword>
<evidence type="ECO:0000313" key="5">
    <source>
        <dbReference type="EMBL" id="RCH46248.1"/>
    </source>
</evidence>
<organism evidence="4 6">
    <name type="scientific">Faecalibacterium prausnitzii</name>
    <dbReference type="NCBI Taxonomy" id="853"/>
    <lineage>
        <taxon>Bacteria</taxon>
        <taxon>Bacillati</taxon>
        <taxon>Bacillota</taxon>
        <taxon>Clostridia</taxon>
        <taxon>Eubacteriales</taxon>
        <taxon>Oscillospiraceae</taxon>
        <taxon>Faecalibacterium</taxon>
    </lineage>
</organism>
<dbReference type="InterPro" id="IPR016181">
    <property type="entry name" value="Acyl_CoA_acyltransferase"/>
</dbReference>